<dbReference type="PANTHER" id="PTHR33487:SF1">
    <property type="entry name" value="CILIA- AND FLAGELLA-ASSOCIATED PROTEIN 54"/>
    <property type="match status" value="1"/>
</dbReference>
<name>A0A8C0WW25_CASCN</name>
<dbReference type="Ensembl" id="ENSCCNT00000022812.1">
    <property type="protein sequence ID" value="ENSCCNP00000017521.1"/>
    <property type="gene ID" value="ENSCCNG00000017838.1"/>
</dbReference>
<organism evidence="1">
    <name type="scientific">Castor canadensis</name>
    <name type="common">American beaver</name>
    <dbReference type="NCBI Taxonomy" id="51338"/>
    <lineage>
        <taxon>Eukaryota</taxon>
        <taxon>Metazoa</taxon>
        <taxon>Chordata</taxon>
        <taxon>Craniata</taxon>
        <taxon>Vertebrata</taxon>
        <taxon>Euteleostomi</taxon>
        <taxon>Mammalia</taxon>
        <taxon>Eutheria</taxon>
        <taxon>Euarchontoglires</taxon>
        <taxon>Glires</taxon>
        <taxon>Rodentia</taxon>
        <taxon>Castorimorpha</taxon>
        <taxon>Castoridae</taxon>
        <taxon>Castor</taxon>
    </lineage>
</organism>
<protein>
    <submittedName>
        <fullName evidence="1">Uncharacterized protein</fullName>
    </submittedName>
</protein>
<reference evidence="1" key="1">
    <citation type="submission" date="2023-09" db="UniProtKB">
        <authorList>
            <consortium name="Ensembl"/>
        </authorList>
    </citation>
    <scope>IDENTIFICATION</scope>
</reference>
<dbReference type="AlphaFoldDB" id="A0A8C0WW25"/>
<dbReference type="InterPro" id="IPR027912">
    <property type="entry name" value="CFAP54"/>
</dbReference>
<accession>A0A8C0WW25</accession>
<dbReference type="GO" id="GO:0060271">
    <property type="term" value="P:cilium assembly"/>
    <property type="evidence" value="ECO:0007669"/>
    <property type="project" value="TreeGrafter"/>
</dbReference>
<dbReference type="PANTHER" id="PTHR33487">
    <property type="entry name" value="CILIA- AND FLAGELLA-ASSOCIATED PROTEIN 54"/>
    <property type="match status" value="1"/>
</dbReference>
<proteinExistence type="predicted"/>
<sequence>MIFKSFFPFLVSNTGANGKLEFPKTSLRELMIQRKNLISMDAALKFVKLAFTYEEWSLFESSARQLVHFLQRQDDPESKKAEKDLILLIAIEPLINVKRNKGLIFPLENDKEGESLQSYLSKIIYRGTCVGNCGYSEDIFHLAAILHYCVCDSHQGVQPDKEIVVDVIMFLWQKCKSGIQRISVSKSDYAKFTGSMSFHIVSMSILGFLSLLFPCSCCPSQLWRHHSASHPPSLKGT</sequence>
<dbReference type="Pfam" id="PF14858">
    <property type="entry name" value="CFAP54_N"/>
    <property type="match status" value="1"/>
</dbReference>
<evidence type="ECO:0000313" key="1">
    <source>
        <dbReference type="Ensembl" id="ENSCCNP00000017521.1"/>
    </source>
</evidence>